<accession>A0A2W5TW80</accession>
<gene>
    <name evidence="1" type="ORF">DI536_02085</name>
</gene>
<comment type="caution">
    <text evidence="1">The sequence shown here is derived from an EMBL/GenBank/DDBJ whole genome shotgun (WGS) entry which is preliminary data.</text>
</comment>
<organism evidence="1 2">
    <name type="scientific">Archangium gephyra</name>
    <dbReference type="NCBI Taxonomy" id="48"/>
    <lineage>
        <taxon>Bacteria</taxon>
        <taxon>Pseudomonadati</taxon>
        <taxon>Myxococcota</taxon>
        <taxon>Myxococcia</taxon>
        <taxon>Myxococcales</taxon>
        <taxon>Cystobacterineae</taxon>
        <taxon>Archangiaceae</taxon>
        <taxon>Archangium</taxon>
    </lineage>
</organism>
<reference evidence="1 2" key="1">
    <citation type="submission" date="2017-08" db="EMBL/GenBank/DDBJ databases">
        <title>Infants hospitalized years apart are colonized by the same room-sourced microbial strains.</title>
        <authorList>
            <person name="Brooks B."/>
            <person name="Olm M.R."/>
            <person name="Firek B.A."/>
            <person name="Baker R."/>
            <person name="Thomas B.C."/>
            <person name="Morowitz M.J."/>
            <person name="Banfield J.F."/>
        </authorList>
    </citation>
    <scope>NUCLEOTIDE SEQUENCE [LARGE SCALE GENOMIC DNA]</scope>
    <source>
        <strain evidence="1">S2_003_000_R2_14</strain>
    </source>
</reference>
<proteinExistence type="predicted"/>
<dbReference type="EMBL" id="QFQP01000001">
    <property type="protein sequence ID" value="PZR18692.1"/>
    <property type="molecule type" value="Genomic_DNA"/>
</dbReference>
<sequence>MVVRIITNPGSNLDDDEVHRHDVEVMPQKIVVDGISHDTRNDLGNFEKIDRWVKSAQRHPTVQGTAWNTRSCGRSRPASTCTAGRARSCPSCIRSMA</sequence>
<protein>
    <submittedName>
        <fullName evidence="1">Uncharacterized protein</fullName>
    </submittedName>
</protein>
<evidence type="ECO:0000313" key="2">
    <source>
        <dbReference type="Proteomes" id="UP000249061"/>
    </source>
</evidence>
<evidence type="ECO:0000313" key="1">
    <source>
        <dbReference type="EMBL" id="PZR18692.1"/>
    </source>
</evidence>
<name>A0A2W5TW80_9BACT</name>
<dbReference type="Proteomes" id="UP000249061">
    <property type="component" value="Unassembled WGS sequence"/>
</dbReference>
<dbReference type="AlphaFoldDB" id="A0A2W5TW80"/>